<organism evidence="1 2">
    <name type="scientific">Moraxella caviae</name>
    <dbReference type="NCBI Taxonomy" id="34060"/>
    <lineage>
        <taxon>Bacteria</taxon>
        <taxon>Pseudomonadati</taxon>
        <taxon>Pseudomonadota</taxon>
        <taxon>Gammaproteobacteria</taxon>
        <taxon>Moraxellales</taxon>
        <taxon>Moraxellaceae</taxon>
        <taxon>Moraxella</taxon>
    </lineage>
</organism>
<dbReference type="AlphaFoldDB" id="A0A1T0A1P7"/>
<proteinExistence type="predicted"/>
<gene>
    <name evidence="1" type="ORF">B0181_06285</name>
</gene>
<name>A0A1T0A1P7_9GAMM</name>
<dbReference type="Proteomes" id="UP000190435">
    <property type="component" value="Unassembled WGS sequence"/>
</dbReference>
<comment type="caution">
    <text evidence="1">The sequence shown here is derived from an EMBL/GenBank/DDBJ whole genome shotgun (WGS) entry which is preliminary data.</text>
</comment>
<reference evidence="1 2" key="1">
    <citation type="submission" date="2017-02" db="EMBL/GenBank/DDBJ databases">
        <title>Draft genome sequence of Moraxella caviae CCUG 355 type strain.</title>
        <authorList>
            <person name="Engstrom-Jakobsson H."/>
            <person name="Salva-Serra F."/>
            <person name="Thorell K."/>
            <person name="Gonzales-Siles L."/>
            <person name="Karlsson R."/>
            <person name="Boulund F."/>
            <person name="Engstrand L."/>
            <person name="Moore E."/>
        </authorList>
    </citation>
    <scope>NUCLEOTIDE SEQUENCE [LARGE SCALE GENOMIC DNA]</scope>
    <source>
        <strain evidence="1 2">CCUG 355</strain>
    </source>
</reference>
<protein>
    <submittedName>
        <fullName evidence="1">Uncharacterized protein</fullName>
    </submittedName>
</protein>
<keyword evidence="2" id="KW-1185">Reference proteome</keyword>
<evidence type="ECO:0000313" key="1">
    <source>
        <dbReference type="EMBL" id="OOR89578.1"/>
    </source>
</evidence>
<dbReference type="STRING" id="34060.B0181_06285"/>
<evidence type="ECO:0000313" key="2">
    <source>
        <dbReference type="Proteomes" id="UP000190435"/>
    </source>
</evidence>
<dbReference type="EMBL" id="MUXU01000038">
    <property type="protein sequence ID" value="OOR89578.1"/>
    <property type="molecule type" value="Genomic_DNA"/>
</dbReference>
<sequence>MNAFANFDKDLGRLYKLNCANEIAKISVQTEPFIKSLQSIAIYPLQTQFLSPNFQIKPC</sequence>
<accession>A0A1T0A1P7</accession>